<feature type="compositionally biased region" description="Basic and acidic residues" evidence="1">
    <location>
        <begin position="8"/>
        <end position="28"/>
    </location>
</feature>
<name>A0A392U1D5_9FABA</name>
<evidence type="ECO:0000313" key="3">
    <source>
        <dbReference type="Proteomes" id="UP000265520"/>
    </source>
</evidence>
<evidence type="ECO:0000256" key="1">
    <source>
        <dbReference type="SAM" id="MobiDB-lite"/>
    </source>
</evidence>
<dbReference type="Proteomes" id="UP000265520">
    <property type="component" value="Unassembled WGS sequence"/>
</dbReference>
<protein>
    <submittedName>
        <fullName evidence="2">Uncharacterized protein</fullName>
    </submittedName>
</protein>
<accession>A0A392U1D5</accession>
<feature type="region of interest" description="Disordered" evidence="1">
    <location>
        <begin position="1"/>
        <end position="44"/>
    </location>
</feature>
<keyword evidence="3" id="KW-1185">Reference proteome</keyword>
<dbReference type="EMBL" id="LXQA010684203">
    <property type="protein sequence ID" value="MCI65865.1"/>
    <property type="molecule type" value="Genomic_DNA"/>
</dbReference>
<evidence type="ECO:0000313" key="2">
    <source>
        <dbReference type="EMBL" id="MCI65865.1"/>
    </source>
</evidence>
<organism evidence="2 3">
    <name type="scientific">Trifolium medium</name>
    <dbReference type="NCBI Taxonomy" id="97028"/>
    <lineage>
        <taxon>Eukaryota</taxon>
        <taxon>Viridiplantae</taxon>
        <taxon>Streptophyta</taxon>
        <taxon>Embryophyta</taxon>
        <taxon>Tracheophyta</taxon>
        <taxon>Spermatophyta</taxon>
        <taxon>Magnoliopsida</taxon>
        <taxon>eudicotyledons</taxon>
        <taxon>Gunneridae</taxon>
        <taxon>Pentapetalae</taxon>
        <taxon>rosids</taxon>
        <taxon>fabids</taxon>
        <taxon>Fabales</taxon>
        <taxon>Fabaceae</taxon>
        <taxon>Papilionoideae</taxon>
        <taxon>50 kb inversion clade</taxon>
        <taxon>NPAAA clade</taxon>
        <taxon>Hologalegina</taxon>
        <taxon>IRL clade</taxon>
        <taxon>Trifolieae</taxon>
        <taxon>Trifolium</taxon>
    </lineage>
</organism>
<dbReference type="AlphaFoldDB" id="A0A392U1D5"/>
<feature type="non-terminal residue" evidence="2">
    <location>
        <position position="74"/>
    </location>
</feature>
<reference evidence="2 3" key="1">
    <citation type="journal article" date="2018" name="Front. Plant Sci.">
        <title>Red Clover (Trifolium pratense) and Zigzag Clover (T. medium) - A Picture of Genomic Similarities and Differences.</title>
        <authorList>
            <person name="Dluhosova J."/>
            <person name="Istvanek J."/>
            <person name="Nedelnik J."/>
            <person name="Repkova J."/>
        </authorList>
    </citation>
    <scope>NUCLEOTIDE SEQUENCE [LARGE SCALE GENOMIC DNA]</scope>
    <source>
        <strain evidence="3">cv. 10/8</strain>
        <tissue evidence="2">Leaf</tissue>
    </source>
</reference>
<sequence>MEVSDENLISHDSEKVENTPTEEIRETSESVEGSSQATASIKSLNNTEFLNQSWANMVEAEDNFEEAPDDDIPP</sequence>
<proteinExistence type="predicted"/>
<comment type="caution">
    <text evidence="2">The sequence shown here is derived from an EMBL/GenBank/DDBJ whole genome shotgun (WGS) entry which is preliminary data.</text>
</comment>
<feature type="compositionally biased region" description="Polar residues" evidence="1">
    <location>
        <begin position="30"/>
        <end position="44"/>
    </location>
</feature>